<organism evidence="2">
    <name type="scientific">Streptomyces sp. R44</name>
    <dbReference type="NCBI Taxonomy" id="3238633"/>
    <lineage>
        <taxon>Bacteria</taxon>
        <taxon>Bacillati</taxon>
        <taxon>Actinomycetota</taxon>
        <taxon>Actinomycetes</taxon>
        <taxon>Kitasatosporales</taxon>
        <taxon>Streptomycetaceae</taxon>
        <taxon>Streptomyces</taxon>
    </lineage>
</organism>
<proteinExistence type="predicted"/>
<reference evidence="2" key="1">
    <citation type="submission" date="2024-07" db="EMBL/GenBank/DDBJ databases">
        <authorList>
            <person name="Yu S.T."/>
        </authorList>
    </citation>
    <scope>NUCLEOTIDE SEQUENCE</scope>
    <source>
        <strain evidence="2">R44</strain>
    </source>
</reference>
<dbReference type="EMBL" id="CP163444">
    <property type="protein sequence ID" value="XDQ71242.1"/>
    <property type="molecule type" value="Genomic_DNA"/>
</dbReference>
<gene>
    <name evidence="2" type="ORF">AB5J54_12210</name>
</gene>
<name>A0AB39SX56_9ACTN</name>
<dbReference type="AlphaFoldDB" id="A0AB39SX56"/>
<evidence type="ECO:0000256" key="1">
    <source>
        <dbReference type="SAM" id="MobiDB-lite"/>
    </source>
</evidence>
<sequence length="44" mass="4611">MSEASTQGSESHGSGKHRGQASPAEDSTSSPHGRHRREADAHAQ</sequence>
<feature type="region of interest" description="Disordered" evidence="1">
    <location>
        <begin position="1"/>
        <end position="44"/>
    </location>
</feature>
<accession>A0AB39SX56</accession>
<dbReference type="RefSeq" id="WP_369143948.1">
    <property type="nucleotide sequence ID" value="NZ_CP163444.1"/>
</dbReference>
<protein>
    <submittedName>
        <fullName evidence="2">Uncharacterized protein</fullName>
    </submittedName>
</protein>
<evidence type="ECO:0000313" key="2">
    <source>
        <dbReference type="EMBL" id="XDQ71242.1"/>
    </source>
</evidence>
<feature type="compositionally biased region" description="Polar residues" evidence="1">
    <location>
        <begin position="1"/>
        <end position="12"/>
    </location>
</feature>